<dbReference type="GO" id="GO:0003677">
    <property type="term" value="F:DNA binding"/>
    <property type="evidence" value="ECO:0007669"/>
    <property type="project" value="InterPro"/>
</dbReference>
<keyword evidence="3" id="KW-1185">Reference proteome</keyword>
<comment type="caution">
    <text evidence="2">The sequence shown here is derived from an EMBL/GenBank/DDBJ whole genome shotgun (WGS) entry which is preliminary data.</text>
</comment>
<protein>
    <recommendedName>
        <fullName evidence="4">Phage integrase family protein</fullName>
    </recommendedName>
</protein>
<dbReference type="InterPro" id="IPR011010">
    <property type="entry name" value="DNA_brk_join_enz"/>
</dbReference>
<accession>A0A8J3J7F9</accession>
<reference evidence="2" key="1">
    <citation type="submission" date="2021-01" db="EMBL/GenBank/DDBJ databases">
        <title>Whole genome shotgun sequence of Actinocatenispora rupis NBRC 107355.</title>
        <authorList>
            <person name="Komaki H."/>
            <person name="Tamura T."/>
        </authorList>
    </citation>
    <scope>NUCLEOTIDE SEQUENCE</scope>
    <source>
        <strain evidence="2">NBRC 107355</strain>
    </source>
</reference>
<dbReference type="Proteomes" id="UP000612808">
    <property type="component" value="Unassembled WGS sequence"/>
</dbReference>
<evidence type="ECO:0000313" key="2">
    <source>
        <dbReference type="EMBL" id="GID13397.1"/>
    </source>
</evidence>
<sequence>MGEEPSALVFTGPKGAPIRRGNFNKLATLGKVGLHLHDLRHTGNTLAASTRASTRDLMARMGHDSMDAVLIYQHATSEADAPSRPG</sequence>
<organism evidence="2 3">
    <name type="scientific">Actinocatenispora rupis</name>
    <dbReference type="NCBI Taxonomy" id="519421"/>
    <lineage>
        <taxon>Bacteria</taxon>
        <taxon>Bacillati</taxon>
        <taxon>Actinomycetota</taxon>
        <taxon>Actinomycetes</taxon>
        <taxon>Micromonosporales</taxon>
        <taxon>Micromonosporaceae</taxon>
        <taxon>Actinocatenispora</taxon>
    </lineage>
</organism>
<dbReference type="EMBL" id="BOMB01000023">
    <property type="protein sequence ID" value="GID13397.1"/>
    <property type="molecule type" value="Genomic_DNA"/>
</dbReference>
<dbReference type="SUPFAM" id="SSF56349">
    <property type="entry name" value="DNA breaking-rejoining enzymes"/>
    <property type="match status" value="1"/>
</dbReference>
<evidence type="ECO:0000256" key="1">
    <source>
        <dbReference type="ARBA" id="ARBA00023172"/>
    </source>
</evidence>
<name>A0A8J3J7F9_9ACTN</name>
<dbReference type="GO" id="GO:0006310">
    <property type="term" value="P:DNA recombination"/>
    <property type="evidence" value="ECO:0007669"/>
    <property type="project" value="UniProtKB-KW"/>
</dbReference>
<evidence type="ECO:0000313" key="3">
    <source>
        <dbReference type="Proteomes" id="UP000612808"/>
    </source>
</evidence>
<evidence type="ECO:0008006" key="4">
    <source>
        <dbReference type="Google" id="ProtNLM"/>
    </source>
</evidence>
<dbReference type="GO" id="GO:0015074">
    <property type="term" value="P:DNA integration"/>
    <property type="evidence" value="ECO:0007669"/>
    <property type="project" value="InterPro"/>
</dbReference>
<dbReference type="AlphaFoldDB" id="A0A8J3J7F9"/>
<dbReference type="Gene3D" id="1.10.443.10">
    <property type="entry name" value="Intergrase catalytic core"/>
    <property type="match status" value="1"/>
</dbReference>
<keyword evidence="1" id="KW-0233">DNA recombination</keyword>
<gene>
    <name evidence="2" type="ORF">Aru02nite_42860</name>
</gene>
<proteinExistence type="predicted"/>
<dbReference type="RefSeq" id="WP_239076841.1">
    <property type="nucleotide sequence ID" value="NZ_BAAAZM010000007.1"/>
</dbReference>
<dbReference type="InterPro" id="IPR013762">
    <property type="entry name" value="Integrase-like_cat_sf"/>
</dbReference>